<keyword evidence="1" id="KW-0812">Transmembrane</keyword>
<keyword evidence="1" id="KW-1133">Transmembrane helix</keyword>
<feature type="domain" description="Protein FecR C-terminal" evidence="3">
    <location>
        <begin position="254"/>
        <end position="312"/>
    </location>
</feature>
<dbReference type="GO" id="GO:0016989">
    <property type="term" value="F:sigma factor antagonist activity"/>
    <property type="evidence" value="ECO:0007669"/>
    <property type="project" value="TreeGrafter"/>
</dbReference>
<dbReference type="EMBL" id="RAPN01000001">
    <property type="protein sequence ID" value="RKD91651.1"/>
    <property type="molecule type" value="Genomic_DNA"/>
</dbReference>
<sequence>MEENKPTYWELFAAKHQRELTAQEQALFEKYRGEYPEDWDSSLKIKGGLDALSEISAPNQNKSWQSIQGRIQTTKIRRITFSTFKYAAIVLVSLLVGYLLKNQIKPMPAQQYAEVEVMYGQMGHLFLFDGTEVWLDSGSKLKYPSQFNQREREVILEGEGFFKVAKNKDVPFKVKTQRLEVEVLGTSFNVSSYDDDGKVAVVLEEGSVRLNWPGGEEITTIKPGEMAELDSTADKLAIKKVDTKYYTDWKDGTLEFRDEPLGDIAKKLERWYNVDVIIEDPALVEYKITGTVLRNKPVQQIIQVFEFLAPIRTEYLSKPSQKDIIKIAKK</sequence>
<evidence type="ECO:0000256" key="1">
    <source>
        <dbReference type="SAM" id="Phobius"/>
    </source>
</evidence>
<reference evidence="4 5" key="1">
    <citation type="submission" date="2018-09" db="EMBL/GenBank/DDBJ databases">
        <title>Genomic Encyclopedia of Archaeal and Bacterial Type Strains, Phase II (KMG-II): from individual species to whole genera.</title>
        <authorList>
            <person name="Goeker M."/>
        </authorList>
    </citation>
    <scope>NUCLEOTIDE SEQUENCE [LARGE SCALE GENOMIC DNA]</scope>
    <source>
        <strain evidence="4 5">DSM 27148</strain>
    </source>
</reference>
<dbReference type="Proteomes" id="UP000283387">
    <property type="component" value="Unassembled WGS sequence"/>
</dbReference>
<evidence type="ECO:0000259" key="3">
    <source>
        <dbReference type="Pfam" id="PF16344"/>
    </source>
</evidence>
<dbReference type="Gene3D" id="2.60.120.1440">
    <property type="match status" value="1"/>
</dbReference>
<dbReference type="Gene3D" id="3.55.50.30">
    <property type="match status" value="1"/>
</dbReference>
<name>A0A419W839_9BACT</name>
<dbReference type="InterPro" id="IPR006860">
    <property type="entry name" value="FecR"/>
</dbReference>
<accession>A0A419W839</accession>
<dbReference type="OrthoDB" id="1098987at2"/>
<dbReference type="PANTHER" id="PTHR30273">
    <property type="entry name" value="PERIPLASMIC SIGNAL SENSOR AND SIGMA FACTOR ACTIVATOR FECR-RELATED"/>
    <property type="match status" value="1"/>
</dbReference>
<evidence type="ECO:0000313" key="4">
    <source>
        <dbReference type="EMBL" id="RKD91651.1"/>
    </source>
</evidence>
<proteinExistence type="predicted"/>
<organism evidence="4 5">
    <name type="scientific">Mangrovibacterium diazotrophicum</name>
    <dbReference type="NCBI Taxonomy" id="1261403"/>
    <lineage>
        <taxon>Bacteria</taxon>
        <taxon>Pseudomonadati</taxon>
        <taxon>Bacteroidota</taxon>
        <taxon>Bacteroidia</taxon>
        <taxon>Marinilabiliales</taxon>
        <taxon>Prolixibacteraceae</taxon>
        <taxon>Mangrovibacterium</taxon>
    </lineage>
</organism>
<evidence type="ECO:0000259" key="2">
    <source>
        <dbReference type="Pfam" id="PF04773"/>
    </source>
</evidence>
<feature type="transmembrane region" description="Helical" evidence="1">
    <location>
        <begin position="79"/>
        <end position="100"/>
    </location>
</feature>
<dbReference type="PIRSF" id="PIRSF018266">
    <property type="entry name" value="FecR"/>
    <property type="match status" value="1"/>
</dbReference>
<protein>
    <submittedName>
        <fullName evidence="4">FecR family protein</fullName>
    </submittedName>
</protein>
<dbReference type="PANTHER" id="PTHR30273:SF2">
    <property type="entry name" value="PROTEIN FECR"/>
    <property type="match status" value="1"/>
</dbReference>
<dbReference type="Pfam" id="PF16344">
    <property type="entry name" value="FecR_C"/>
    <property type="match status" value="1"/>
</dbReference>
<comment type="caution">
    <text evidence="4">The sequence shown here is derived from an EMBL/GenBank/DDBJ whole genome shotgun (WGS) entry which is preliminary data.</text>
</comment>
<keyword evidence="1" id="KW-0472">Membrane</keyword>
<dbReference type="AlphaFoldDB" id="A0A419W839"/>
<keyword evidence="5" id="KW-1185">Reference proteome</keyword>
<gene>
    <name evidence="4" type="ORF">BC643_2013</name>
</gene>
<dbReference type="Pfam" id="PF04773">
    <property type="entry name" value="FecR"/>
    <property type="match status" value="1"/>
</dbReference>
<dbReference type="InterPro" id="IPR012373">
    <property type="entry name" value="Ferrdict_sens_TM"/>
</dbReference>
<dbReference type="FunFam" id="2.60.120.1440:FF:000001">
    <property type="entry name" value="Putative anti-sigma factor"/>
    <property type="match status" value="1"/>
</dbReference>
<evidence type="ECO:0000313" key="5">
    <source>
        <dbReference type="Proteomes" id="UP000283387"/>
    </source>
</evidence>
<dbReference type="InterPro" id="IPR032508">
    <property type="entry name" value="FecR_C"/>
</dbReference>
<feature type="domain" description="FecR protein" evidence="2">
    <location>
        <begin position="120"/>
        <end position="209"/>
    </location>
</feature>
<dbReference type="RefSeq" id="WP_120272930.1">
    <property type="nucleotide sequence ID" value="NZ_RAPN01000001.1"/>
</dbReference>